<reference evidence="1" key="1">
    <citation type="submission" date="2022-03" db="EMBL/GenBank/DDBJ databases">
        <authorList>
            <person name="Sayadi A."/>
        </authorList>
    </citation>
    <scope>NUCLEOTIDE SEQUENCE</scope>
</reference>
<keyword evidence="2" id="KW-1185">Reference proteome</keyword>
<gene>
    <name evidence="1" type="ORF">ACAOBT_LOCUS5458</name>
</gene>
<accession>A0A9P0JZZ8</accession>
<dbReference type="EMBL" id="CAKOFQ010006711">
    <property type="protein sequence ID" value="CAH1963872.1"/>
    <property type="molecule type" value="Genomic_DNA"/>
</dbReference>
<protein>
    <submittedName>
        <fullName evidence="1">Uncharacterized protein</fullName>
    </submittedName>
</protein>
<evidence type="ECO:0000313" key="1">
    <source>
        <dbReference type="EMBL" id="CAH1963872.1"/>
    </source>
</evidence>
<proteinExistence type="predicted"/>
<organism evidence="1 2">
    <name type="scientific">Acanthoscelides obtectus</name>
    <name type="common">Bean weevil</name>
    <name type="synonym">Bruchus obtectus</name>
    <dbReference type="NCBI Taxonomy" id="200917"/>
    <lineage>
        <taxon>Eukaryota</taxon>
        <taxon>Metazoa</taxon>
        <taxon>Ecdysozoa</taxon>
        <taxon>Arthropoda</taxon>
        <taxon>Hexapoda</taxon>
        <taxon>Insecta</taxon>
        <taxon>Pterygota</taxon>
        <taxon>Neoptera</taxon>
        <taxon>Endopterygota</taxon>
        <taxon>Coleoptera</taxon>
        <taxon>Polyphaga</taxon>
        <taxon>Cucujiformia</taxon>
        <taxon>Chrysomeloidea</taxon>
        <taxon>Chrysomelidae</taxon>
        <taxon>Bruchinae</taxon>
        <taxon>Bruchini</taxon>
        <taxon>Acanthoscelides</taxon>
    </lineage>
</organism>
<sequence>MLQCRKTAIKQTSKLLQDKPVDNSIMVYCQYIDEVLRNTVRFQAKVYKNVHNFHAASEEIKKKLSDIFGKLTR</sequence>
<dbReference type="AlphaFoldDB" id="A0A9P0JZZ8"/>
<evidence type="ECO:0000313" key="2">
    <source>
        <dbReference type="Proteomes" id="UP001152888"/>
    </source>
</evidence>
<name>A0A9P0JZZ8_ACAOB</name>
<dbReference type="Proteomes" id="UP001152888">
    <property type="component" value="Unassembled WGS sequence"/>
</dbReference>
<comment type="caution">
    <text evidence="1">The sequence shown here is derived from an EMBL/GenBank/DDBJ whole genome shotgun (WGS) entry which is preliminary data.</text>
</comment>